<proteinExistence type="predicted"/>
<protein>
    <recommendedName>
        <fullName evidence="1">E3 ubiquitin-protein ligase SHPRH first helical domain-containing protein</fullName>
    </recommendedName>
</protein>
<dbReference type="GO" id="GO:0000209">
    <property type="term" value="P:protein polyubiquitination"/>
    <property type="evidence" value="ECO:0007669"/>
    <property type="project" value="TreeGrafter"/>
</dbReference>
<gene>
    <name evidence="2" type="ORF">DILT_LOCUS10826</name>
</gene>
<dbReference type="OrthoDB" id="6277885at2759"/>
<dbReference type="GO" id="GO:0005634">
    <property type="term" value="C:nucleus"/>
    <property type="evidence" value="ECO:0007669"/>
    <property type="project" value="TreeGrafter"/>
</dbReference>
<dbReference type="PANTHER" id="PTHR45865:SF1">
    <property type="entry name" value="E3 UBIQUITIN-PROTEIN LIGASE SHPRH"/>
    <property type="match status" value="1"/>
</dbReference>
<feature type="domain" description="E3 ubiquitin-protein ligase SHPRH first helical" evidence="1">
    <location>
        <begin position="1"/>
        <end position="83"/>
    </location>
</feature>
<dbReference type="InterPro" id="IPR052583">
    <property type="entry name" value="ATP-helicase/E3_Ub-Ligase"/>
</dbReference>
<sequence>MTEVIRRVIDETRHECESDYRSWVFSKNGAAGCFILKEKYVDAANCYRDVLQTASKLEKKYGVLSDWSQRLHAITNLNWLIQCCSVPFADDPPASDCIKDTRPVVGVCPQTASASTSDVPDLPTWESLDPRVDRDLVAKAKLLRLDYLKLHSRLLSKAREKLDPLSGQVERLMTPPSASATEGWLDVIGDAMDQLALVDILDKIPIMLSASFQGRPSAYTQFKSTLLHVNSGSTLKSLLLVELKNVFDTRHSLREAMKPLDRTWTTFQV</sequence>
<organism evidence="2 3">
    <name type="scientific">Dibothriocephalus latus</name>
    <name type="common">Fish tapeworm</name>
    <name type="synonym">Diphyllobothrium latum</name>
    <dbReference type="NCBI Taxonomy" id="60516"/>
    <lineage>
        <taxon>Eukaryota</taxon>
        <taxon>Metazoa</taxon>
        <taxon>Spiralia</taxon>
        <taxon>Lophotrochozoa</taxon>
        <taxon>Platyhelminthes</taxon>
        <taxon>Cestoda</taxon>
        <taxon>Eucestoda</taxon>
        <taxon>Diphyllobothriidea</taxon>
        <taxon>Diphyllobothriidae</taxon>
        <taxon>Dibothriocephalus</taxon>
    </lineage>
</organism>
<reference evidence="2 3" key="1">
    <citation type="submission" date="2018-11" db="EMBL/GenBank/DDBJ databases">
        <authorList>
            <consortium name="Pathogen Informatics"/>
        </authorList>
    </citation>
    <scope>NUCLEOTIDE SEQUENCE [LARGE SCALE GENOMIC DNA]</scope>
</reference>
<dbReference type="GO" id="GO:0006974">
    <property type="term" value="P:DNA damage response"/>
    <property type="evidence" value="ECO:0007669"/>
    <property type="project" value="TreeGrafter"/>
</dbReference>
<dbReference type="Proteomes" id="UP000281553">
    <property type="component" value="Unassembled WGS sequence"/>
</dbReference>
<accession>A0A3P7LDA4</accession>
<dbReference type="AlphaFoldDB" id="A0A3P7LDA4"/>
<keyword evidence="3" id="KW-1185">Reference proteome</keyword>
<evidence type="ECO:0000313" key="3">
    <source>
        <dbReference type="Proteomes" id="UP000281553"/>
    </source>
</evidence>
<dbReference type="EMBL" id="UYRU01061054">
    <property type="protein sequence ID" value="VDN14995.1"/>
    <property type="molecule type" value="Genomic_DNA"/>
</dbReference>
<dbReference type="Pfam" id="PF21325">
    <property type="entry name" value="SHPRH_helical-1st"/>
    <property type="match status" value="1"/>
</dbReference>
<dbReference type="GO" id="GO:0061630">
    <property type="term" value="F:ubiquitin protein ligase activity"/>
    <property type="evidence" value="ECO:0007669"/>
    <property type="project" value="TreeGrafter"/>
</dbReference>
<dbReference type="PANTHER" id="PTHR45865">
    <property type="entry name" value="E3 UBIQUITIN-PROTEIN LIGASE SHPRH FAMILY MEMBER"/>
    <property type="match status" value="1"/>
</dbReference>
<name>A0A3P7LDA4_DIBLA</name>
<evidence type="ECO:0000313" key="2">
    <source>
        <dbReference type="EMBL" id="VDN14995.1"/>
    </source>
</evidence>
<dbReference type="InterPro" id="IPR048686">
    <property type="entry name" value="SHPRH_helical_1st"/>
</dbReference>
<evidence type="ECO:0000259" key="1">
    <source>
        <dbReference type="Pfam" id="PF21325"/>
    </source>
</evidence>